<protein>
    <recommendedName>
        <fullName evidence="1">UPF0398 protein J2Z40_001887</fullName>
    </recommendedName>
</protein>
<name>A0ABS4REJ5_9BACI</name>
<dbReference type="PIRSF" id="PIRSF021290">
    <property type="entry name" value="DUF1273"/>
    <property type="match status" value="1"/>
</dbReference>
<accession>A0ABS4REJ5</accession>
<comment type="similarity">
    <text evidence="1">Belongs to the UPF0398 family.</text>
</comment>
<dbReference type="SUPFAM" id="SSF102405">
    <property type="entry name" value="MCP/YpsA-like"/>
    <property type="match status" value="1"/>
</dbReference>
<sequence length="188" mass="21973">MTKIAIISGYKPHEIGIFKMDDPAVAYIKKAIKNQLLTLLEEGLEWVIISGQLGTELWAAEVVFDLQVEDYPALQLGVITPFLNQEESWKEANKEWYEFILSQADFVDSVSRKPYENPWQLRLKNQFLVEKSDVLLLFYDPENEGSPKFLLEAAKKKQEKTNYNIHVITFYDLQVLVEDEQMNEQDFY</sequence>
<evidence type="ECO:0000313" key="2">
    <source>
        <dbReference type="EMBL" id="MBP2241325.1"/>
    </source>
</evidence>
<dbReference type="HAMAP" id="MF_01575">
    <property type="entry name" value="UPF0398"/>
    <property type="match status" value="1"/>
</dbReference>
<reference evidence="2 3" key="1">
    <citation type="submission" date="2021-03" db="EMBL/GenBank/DDBJ databases">
        <title>Genomic Encyclopedia of Type Strains, Phase IV (KMG-IV): sequencing the most valuable type-strain genomes for metagenomic binning, comparative biology and taxonomic classification.</title>
        <authorList>
            <person name="Goeker M."/>
        </authorList>
    </citation>
    <scope>NUCLEOTIDE SEQUENCE [LARGE SCALE GENOMIC DNA]</scope>
    <source>
        <strain evidence="2 3">DSM 26675</strain>
    </source>
</reference>
<gene>
    <name evidence="2" type="ORF">J2Z40_001887</name>
</gene>
<dbReference type="NCBIfam" id="NF010181">
    <property type="entry name" value="PRK13660.1"/>
    <property type="match status" value="1"/>
</dbReference>
<dbReference type="Pfam" id="PF06908">
    <property type="entry name" value="YpsA"/>
    <property type="match status" value="1"/>
</dbReference>
<dbReference type="RefSeq" id="WP_066395341.1">
    <property type="nucleotide sequence ID" value="NZ_JAGIKZ010000008.1"/>
</dbReference>
<organism evidence="2 3">
    <name type="scientific">Cytobacillus eiseniae</name>
    <dbReference type="NCBI Taxonomy" id="762947"/>
    <lineage>
        <taxon>Bacteria</taxon>
        <taxon>Bacillati</taxon>
        <taxon>Bacillota</taxon>
        <taxon>Bacilli</taxon>
        <taxon>Bacillales</taxon>
        <taxon>Bacillaceae</taxon>
        <taxon>Cytobacillus</taxon>
    </lineage>
</organism>
<dbReference type="Proteomes" id="UP001519293">
    <property type="component" value="Unassembled WGS sequence"/>
</dbReference>
<dbReference type="PANTHER" id="PTHR38440">
    <property type="entry name" value="UPF0398 PROTEIN YPSA"/>
    <property type="match status" value="1"/>
</dbReference>
<proteinExistence type="inferred from homology"/>
<evidence type="ECO:0000313" key="3">
    <source>
        <dbReference type="Proteomes" id="UP001519293"/>
    </source>
</evidence>
<evidence type="ECO:0000256" key="1">
    <source>
        <dbReference type="HAMAP-Rule" id="MF_01575"/>
    </source>
</evidence>
<keyword evidence="3" id="KW-1185">Reference proteome</keyword>
<dbReference type="PANTHER" id="PTHR38440:SF1">
    <property type="entry name" value="UPF0398 PROTEIN SPR0331"/>
    <property type="match status" value="1"/>
</dbReference>
<dbReference type="Gene3D" id="3.40.50.450">
    <property type="match status" value="1"/>
</dbReference>
<comment type="caution">
    <text evidence="2">The sequence shown here is derived from an EMBL/GenBank/DDBJ whole genome shotgun (WGS) entry which is preliminary data.</text>
</comment>
<dbReference type="InterPro" id="IPR010697">
    <property type="entry name" value="YspA"/>
</dbReference>
<dbReference type="EMBL" id="JAGIKZ010000008">
    <property type="protein sequence ID" value="MBP2241325.1"/>
    <property type="molecule type" value="Genomic_DNA"/>
</dbReference>